<keyword evidence="3" id="KW-1185">Reference proteome</keyword>
<dbReference type="Gene3D" id="3.90.1530.10">
    <property type="entry name" value="Conserved hypothetical protein from pyrococcus furiosus pfu- 392566-001, ParB domain"/>
    <property type="match status" value="1"/>
</dbReference>
<dbReference type="SUPFAM" id="SSF110849">
    <property type="entry name" value="ParB/Sulfiredoxin"/>
    <property type="match status" value="1"/>
</dbReference>
<comment type="caution">
    <text evidence="2">The sequence shown here is derived from an EMBL/GenBank/DDBJ whole genome shotgun (WGS) entry which is preliminary data.</text>
</comment>
<protein>
    <submittedName>
        <fullName evidence="2">ParB N-terminal domain-containing protein</fullName>
    </submittedName>
</protein>
<evidence type="ECO:0000313" key="3">
    <source>
        <dbReference type="Proteomes" id="UP001422759"/>
    </source>
</evidence>
<accession>A0ABP5LB45</accession>
<sequence length="290" mass="31606">MPLGVLRPGHSPRLAGEDEAHVRLLAECGVQLPPILVQRSTMLVVDGMHRLRAAEFRGDAEIEVAYVEGPDDEIFVRAVRENIAHGLPLSLSDRKAAAARIMTLHPEWSDRMVAKIVALSPKTAGAVRRRAAEEIPQLHTRIGQDGRSRPLCSAEPRRAAVELITNHPETSLREVARLSGVSVGTARRVRQEVAGSRQSVSPARASVRDERMVIQALASDPSLKFSEVGRGLLRRLSANAIEPAEWQELLAAVPPHCVDLVSEIAISYSRSWDQFAKSLKSVAGQSRSGS</sequence>
<feature type="domain" description="ParB-like N-terminal" evidence="1">
    <location>
        <begin position="2"/>
        <end position="83"/>
    </location>
</feature>
<dbReference type="SMART" id="SM00470">
    <property type="entry name" value="ParB"/>
    <property type="match status" value="1"/>
</dbReference>
<dbReference type="EMBL" id="BAAANT010000013">
    <property type="protein sequence ID" value="GAA2142493.1"/>
    <property type="molecule type" value="Genomic_DNA"/>
</dbReference>
<dbReference type="InterPro" id="IPR036086">
    <property type="entry name" value="ParB/Sulfiredoxin_sf"/>
</dbReference>
<name>A0ABP5LB45_9ACTN</name>
<organism evidence="2 3">
    <name type="scientific">Kitasatospora kazusensis</name>
    <dbReference type="NCBI Taxonomy" id="407974"/>
    <lineage>
        <taxon>Bacteria</taxon>
        <taxon>Bacillati</taxon>
        <taxon>Actinomycetota</taxon>
        <taxon>Actinomycetes</taxon>
        <taxon>Kitasatosporales</taxon>
        <taxon>Streptomycetaceae</taxon>
        <taxon>Kitasatospora</taxon>
    </lineage>
</organism>
<evidence type="ECO:0000259" key="1">
    <source>
        <dbReference type="SMART" id="SM00470"/>
    </source>
</evidence>
<evidence type="ECO:0000313" key="2">
    <source>
        <dbReference type="EMBL" id="GAA2142493.1"/>
    </source>
</evidence>
<proteinExistence type="predicted"/>
<dbReference type="Proteomes" id="UP001422759">
    <property type="component" value="Unassembled WGS sequence"/>
</dbReference>
<dbReference type="InterPro" id="IPR003115">
    <property type="entry name" value="ParB_N"/>
</dbReference>
<gene>
    <name evidence="2" type="ORF">GCM10009760_27660</name>
</gene>
<reference evidence="3" key="1">
    <citation type="journal article" date="2019" name="Int. J. Syst. Evol. Microbiol.">
        <title>The Global Catalogue of Microorganisms (GCM) 10K type strain sequencing project: providing services to taxonomists for standard genome sequencing and annotation.</title>
        <authorList>
            <consortium name="The Broad Institute Genomics Platform"/>
            <consortium name="The Broad Institute Genome Sequencing Center for Infectious Disease"/>
            <person name="Wu L."/>
            <person name="Ma J."/>
        </authorList>
    </citation>
    <scope>NUCLEOTIDE SEQUENCE [LARGE SCALE GENOMIC DNA]</scope>
    <source>
        <strain evidence="3">JCM 14560</strain>
    </source>
</reference>